<dbReference type="NCBIfam" id="TIGR03755">
    <property type="entry name" value="conj_TIGR03755"/>
    <property type="match status" value="1"/>
</dbReference>
<sequence length="478" mass="50808">MTRINALLLVLSGLATASVQGNTPVVSLSLPQVNNSVLGYGADVSGAVSDTLFYTLGGGSVISQPATRRSLTTLGGLELGWSSDLMCGNFDLKTTVGNQLNGITAGFKNLMSEVIQGATGAVASLPAMIIQRANPGLYDMLTNGVLQANVAYDKAQFNCQNMARRMMDFAQNSKWTQSAALQEYKTQVNSGDADAVRVNNAGSKATGTSGHPWLGGKKQGGKGQNAIRPTRDLASAGFNMMNHLPVLSQASVSHQQCDGGACTQFQNAREAAEAVVKVLGDRAIRTCANVAECTSGGEMQQPGATVAGTGFAPMLEEGTKTNIEQLVKLVNGTEKPTAANLARLKTGSLAVTKGVIQALQRDPDSAALTARLAGELAMAETTETALLMRRMLITGMSEPNAAAQPEALAEGERRIEALDREINALKNEMMLKRELSRNAILTIIERDTHRIQTHPQKQVPDSTDARFYQLEMPNSERR</sequence>
<dbReference type="EMBL" id="AP028978">
    <property type="protein sequence ID" value="BET96033.1"/>
    <property type="molecule type" value="Genomic_DNA"/>
</dbReference>
<protein>
    <submittedName>
        <fullName evidence="4">Integrating conjugative element protein</fullName>
    </submittedName>
</protein>
<organism evidence="4 5">
    <name type="scientific">Xenorhabdus taiwanensis</name>
    <dbReference type="NCBI Taxonomy" id="3085177"/>
    <lineage>
        <taxon>Bacteria</taxon>
        <taxon>Pseudomonadati</taxon>
        <taxon>Pseudomonadota</taxon>
        <taxon>Gammaproteobacteria</taxon>
        <taxon>Enterobacterales</taxon>
        <taxon>Morganellaceae</taxon>
        <taxon>Xenorhabdus</taxon>
    </lineage>
</organism>
<accession>A0ABM8JTN0</accession>
<proteinExistence type="predicted"/>
<reference evidence="4 5" key="1">
    <citation type="submission" date="2023-10" db="EMBL/GenBank/DDBJ databases">
        <title>Xenorhabdus taiwanensis sp. nov., a symbiotic bacterium associated with the entomopathogenic nematode Steinernema taiwanensis.</title>
        <authorList>
            <person name="Tseng C.T."/>
            <person name="Shu H.Y."/>
            <person name="Chen M.H."/>
            <person name="Fang Y.J."/>
            <person name="Wu T.L."/>
            <person name="Lin Y.C."/>
            <person name="Huang C.J."/>
        </authorList>
    </citation>
    <scope>NUCLEOTIDE SEQUENCE [LARGE SCALE GENOMIC DNA]</scope>
    <source>
        <strain evidence="4 5">TCT-1</strain>
    </source>
</reference>
<feature type="coiled-coil region" evidence="1">
    <location>
        <begin position="408"/>
        <end position="435"/>
    </location>
</feature>
<evidence type="ECO:0000313" key="5">
    <source>
        <dbReference type="Proteomes" id="UP001529514"/>
    </source>
</evidence>
<keyword evidence="3" id="KW-0732">Signal</keyword>
<keyword evidence="5" id="KW-1185">Reference proteome</keyword>
<name>A0ABM8JTN0_9GAMM</name>
<dbReference type="InterPro" id="IPR021204">
    <property type="entry name" value="Integr_conj_element_PFL4711"/>
</dbReference>
<gene>
    <name evidence="4" type="ORF">TCT1_09540</name>
</gene>
<evidence type="ECO:0000256" key="1">
    <source>
        <dbReference type="SAM" id="Coils"/>
    </source>
</evidence>
<feature type="chain" id="PRO_5045075286" evidence="3">
    <location>
        <begin position="18"/>
        <end position="478"/>
    </location>
</feature>
<feature type="region of interest" description="Disordered" evidence="2">
    <location>
        <begin position="202"/>
        <end position="226"/>
    </location>
</feature>
<feature type="signal peptide" evidence="3">
    <location>
        <begin position="1"/>
        <end position="17"/>
    </location>
</feature>
<evidence type="ECO:0000313" key="4">
    <source>
        <dbReference type="EMBL" id="BET96033.1"/>
    </source>
</evidence>
<dbReference type="Proteomes" id="UP001529514">
    <property type="component" value="Chromosome"/>
</dbReference>
<evidence type="ECO:0000256" key="2">
    <source>
        <dbReference type="SAM" id="MobiDB-lite"/>
    </source>
</evidence>
<keyword evidence="1" id="KW-0175">Coiled coil</keyword>
<evidence type="ECO:0000256" key="3">
    <source>
        <dbReference type="SAM" id="SignalP"/>
    </source>
</evidence>